<dbReference type="PANTHER" id="PTHR43479">
    <property type="entry name" value="ACREF/ENVCD OPERON REPRESSOR-RELATED"/>
    <property type="match status" value="1"/>
</dbReference>
<dbReference type="InterPro" id="IPR009057">
    <property type="entry name" value="Homeodomain-like_sf"/>
</dbReference>
<organism evidence="4 5">
    <name type="scientific">Streptococcus massiliensis</name>
    <dbReference type="NCBI Taxonomy" id="313439"/>
    <lineage>
        <taxon>Bacteria</taxon>
        <taxon>Bacillati</taxon>
        <taxon>Bacillota</taxon>
        <taxon>Bacilli</taxon>
        <taxon>Lactobacillales</taxon>
        <taxon>Streptococcaceae</taxon>
        <taxon>Streptococcus</taxon>
    </lineage>
</organism>
<evidence type="ECO:0000313" key="5">
    <source>
        <dbReference type="Proteomes" id="UP000254634"/>
    </source>
</evidence>
<dbReference type="RefSeq" id="WP_018372088.1">
    <property type="nucleotide sequence ID" value="NZ_UHFR01000005.1"/>
</dbReference>
<evidence type="ECO:0000259" key="3">
    <source>
        <dbReference type="PROSITE" id="PS50977"/>
    </source>
</evidence>
<dbReference type="GO" id="GO:0003677">
    <property type="term" value="F:DNA binding"/>
    <property type="evidence" value="ECO:0007669"/>
    <property type="project" value="UniProtKB-UniRule"/>
</dbReference>
<dbReference type="NCBIfam" id="TIGR02366">
    <property type="entry name" value="DHAK_reg"/>
    <property type="match status" value="1"/>
</dbReference>
<gene>
    <name evidence="4" type="primary">dhaS</name>
    <name evidence="4" type="ORF">NCTC13765_01390</name>
</gene>
<dbReference type="GO" id="GO:0016301">
    <property type="term" value="F:kinase activity"/>
    <property type="evidence" value="ECO:0007669"/>
    <property type="project" value="UniProtKB-KW"/>
</dbReference>
<dbReference type="InterPro" id="IPR012738">
    <property type="entry name" value="Tscrpt_reg_DhaS"/>
</dbReference>
<evidence type="ECO:0000256" key="2">
    <source>
        <dbReference type="PROSITE-ProRule" id="PRU00335"/>
    </source>
</evidence>
<accession>A0A380L009</accession>
<reference evidence="4" key="1">
    <citation type="submission" date="2018-06" db="EMBL/GenBank/DDBJ databases">
        <authorList>
            <consortium name="Pathogen Informatics"/>
            <person name="Doyle S."/>
        </authorList>
    </citation>
    <scope>NUCLEOTIDE SEQUENCE [LARGE SCALE GENOMIC DNA]</scope>
    <source>
        <strain evidence="4">NCTC13765</strain>
    </source>
</reference>
<dbReference type="Pfam" id="PF00440">
    <property type="entry name" value="TetR_N"/>
    <property type="match status" value="1"/>
</dbReference>
<keyword evidence="4" id="KW-0808">Transferase</keyword>
<proteinExistence type="predicted"/>
<dbReference type="InterPro" id="IPR001647">
    <property type="entry name" value="HTH_TetR"/>
</dbReference>
<name>A0A380L009_9STRE</name>
<dbReference type="AlphaFoldDB" id="A0A380L009"/>
<feature type="DNA-binding region" description="H-T-H motif" evidence="2">
    <location>
        <begin position="28"/>
        <end position="47"/>
    </location>
</feature>
<dbReference type="Pfam" id="PF14278">
    <property type="entry name" value="TetR_C_8"/>
    <property type="match status" value="1"/>
</dbReference>
<protein>
    <submittedName>
        <fullName evidence="4">Putative dihydroxyacetone kinase regulator</fullName>
    </submittedName>
</protein>
<dbReference type="SUPFAM" id="SSF46689">
    <property type="entry name" value="Homeodomain-like"/>
    <property type="match status" value="1"/>
</dbReference>
<evidence type="ECO:0000256" key="1">
    <source>
        <dbReference type="ARBA" id="ARBA00023125"/>
    </source>
</evidence>
<dbReference type="Proteomes" id="UP000254634">
    <property type="component" value="Unassembled WGS sequence"/>
</dbReference>
<sequence length="182" mass="21934">MGTPLITKKRIAKSFKQLFLTQEFEKISVQKIMAGAGIRRQTFYNHFLDKYQLLEWIFQTDLKEQITDNLEYISGWQLLEELLTFFLRNKTFYRKAFEIVDQNNFTSYFEYYAKQLITKLDAEYGQRTFSSEDAYNFYIHYHSQALVSSIKHLLTLQDTDYHREMIFLTQLLKNNITKKELL</sequence>
<keyword evidence="5" id="KW-1185">Reference proteome</keyword>
<dbReference type="PANTHER" id="PTHR43479:SF7">
    <property type="entry name" value="TETR-FAMILY TRANSCRIPTIONAL REGULATOR"/>
    <property type="match status" value="1"/>
</dbReference>
<dbReference type="EMBL" id="UHFR01000005">
    <property type="protein sequence ID" value="SUN76889.1"/>
    <property type="molecule type" value="Genomic_DNA"/>
</dbReference>
<dbReference type="PROSITE" id="PS50977">
    <property type="entry name" value="HTH_TETR_2"/>
    <property type="match status" value="1"/>
</dbReference>
<dbReference type="OrthoDB" id="9810250at2"/>
<dbReference type="InterPro" id="IPR039532">
    <property type="entry name" value="TetR_C_Firmicutes"/>
</dbReference>
<keyword evidence="4" id="KW-0418">Kinase</keyword>
<dbReference type="STRING" id="1123307.GCA_000380065_01382"/>
<dbReference type="InterPro" id="IPR050624">
    <property type="entry name" value="HTH-type_Tx_Regulator"/>
</dbReference>
<evidence type="ECO:0000313" key="4">
    <source>
        <dbReference type="EMBL" id="SUN76889.1"/>
    </source>
</evidence>
<feature type="domain" description="HTH tetR-type" evidence="3">
    <location>
        <begin position="5"/>
        <end position="65"/>
    </location>
</feature>
<keyword evidence="1 2" id="KW-0238">DNA-binding</keyword>
<dbReference type="Gene3D" id="1.10.357.10">
    <property type="entry name" value="Tetracycline Repressor, domain 2"/>
    <property type="match status" value="1"/>
</dbReference>